<comment type="similarity">
    <text evidence="6">Belongs to the TRAFAC class translation factor GTPase superfamily. Classic translation factor GTPase family. EF-Tu/EF-1A subfamily.</text>
</comment>
<comment type="subunit">
    <text evidence="6">Monomer.</text>
</comment>
<dbReference type="SUPFAM" id="SSF50465">
    <property type="entry name" value="EF-Tu/eEF-1alpha/eIF2-gamma C-terminal domain"/>
    <property type="match status" value="1"/>
</dbReference>
<feature type="domain" description="Tr-type G" evidence="7">
    <location>
        <begin position="10"/>
        <end position="207"/>
    </location>
</feature>
<dbReference type="PRINTS" id="PR00315">
    <property type="entry name" value="ELONGATNFCT"/>
</dbReference>
<keyword evidence="9" id="KW-1185">Reference proteome</keyword>
<dbReference type="CDD" id="cd03697">
    <property type="entry name" value="EFTU_II"/>
    <property type="match status" value="1"/>
</dbReference>
<dbReference type="PROSITE" id="PS51722">
    <property type="entry name" value="G_TR_2"/>
    <property type="match status" value="1"/>
</dbReference>
<dbReference type="InterPro" id="IPR050055">
    <property type="entry name" value="EF-Tu_GTPase"/>
</dbReference>
<dbReference type="PROSITE" id="PS00301">
    <property type="entry name" value="G_TR_1"/>
    <property type="match status" value="1"/>
</dbReference>
<name>A0ABV4K4B6_9BACT</name>
<keyword evidence="6" id="KW-0378">Hydrolase</keyword>
<accession>A0ABV4K4B6</accession>
<feature type="binding site" evidence="6">
    <location>
        <begin position="136"/>
        <end position="139"/>
    </location>
    <ligand>
        <name>GTP</name>
        <dbReference type="ChEBI" id="CHEBI:37565"/>
    </ligand>
</feature>
<dbReference type="NCBIfam" id="TIGR00231">
    <property type="entry name" value="small_GTP"/>
    <property type="match status" value="1"/>
</dbReference>
<evidence type="ECO:0000313" key="8">
    <source>
        <dbReference type="EMBL" id="MEZ7197824.1"/>
    </source>
</evidence>
<dbReference type="SUPFAM" id="SSF50447">
    <property type="entry name" value="Translation proteins"/>
    <property type="match status" value="1"/>
</dbReference>
<evidence type="ECO:0000256" key="5">
    <source>
        <dbReference type="ARBA" id="ARBA00029554"/>
    </source>
</evidence>
<dbReference type="InterPro" id="IPR033720">
    <property type="entry name" value="EFTU_2"/>
</dbReference>
<dbReference type="NCBIfam" id="NF009372">
    <property type="entry name" value="PRK12735.1"/>
    <property type="match status" value="1"/>
</dbReference>
<feature type="binding site" evidence="6">
    <location>
        <begin position="19"/>
        <end position="26"/>
    </location>
    <ligand>
        <name>GTP</name>
        <dbReference type="ChEBI" id="CHEBI:37565"/>
    </ligand>
</feature>
<dbReference type="InterPro" id="IPR004161">
    <property type="entry name" value="EFTu-like_2"/>
</dbReference>
<dbReference type="EMBL" id="JBGLYH010000042">
    <property type="protein sequence ID" value="MEZ7197824.1"/>
    <property type="molecule type" value="Genomic_DNA"/>
</dbReference>
<keyword evidence="6" id="KW-0460">Magnesium</keyword>
<comment type="function">
    <text evidence="6">GTP hydrolase that promotes the GTP-dependent binding of aminoacyl-tRNA to the A-site of ribosomes during protein biosynthesis.</text>
</comment>
<proteinExistence type="inferred from homology"/>
<evidence type="ECO:0000256" key="2">
    <source>
        <dbReference type="ARBA" id="ARBA00022768"/>
    </source>
</evidence>
<dbReference type="InterPro" id="IPR000795">
    <property type="entry name" value="T_Tr_GTP-bd_dom"/>
</dbReference>
<feature type="binding site" evidence="6">
    <location>
        <begin position="81"/>
        <end position="85"/>
    </location>
    <ligand>
        <name>GTP</name>
        <dbReference type="ChEBI" id="CHEBI:37565"/>
    </ligand>
</feature>
<evidence type="ECO:0000313" key="9">
    <source>
        <dbReference type="Proteomes" id="UP001568698"/>
    </source>
</evidence>
<dbReference type="Gene3D" id="3.40.50.300">
    <property type="entry name" value="P-loop containing nucleotide triphosphate hydrolases"/>
    <property type="match status" value="1"/>
</dbReference>
<dbReference type="Pfam" id="PF00009">
    <property type="entry name" value="GTP_EFTU"/>
    <property type="match status" value="1"/>
</dbReference>
<sequence>MGKAKFERSKPHVNIGTIGHIDHGKTTLTAAITKLAAMAGHGEFVAFDEIDKAPEEKERGITIATAHVEYETEKRHYAHVDCPGHADYIKNMITGAAQMDGAILVCAATDGPMPQTREHILLARQVGVPAMVVFMNKCDMVDDEELLELVELEIRELLSKYEFPGDDIPVIQGSALKALECESVDDPAAKPIFALLDACDEYIPEPERDIDMPFLMPVEDVFSISGRGTVITGRVERGIVKVGDEVEIIGIKPTIKTTCTGVEMFRKLLDQGQAGDNVGLLIRGVKREEVERGQVAAKPGSITPHTKFKAEVYVLSKDEGGRHTPFFTGYRPQFYFRTTDITGVVTLDEGVEMVMPGDNATFNVEMIHPIAMEVGLRFAIREGGRTVGAGVVTEIVE</sequence>
<evidence type="ECO:0000256" key="3">
    <source>
        <dbReference type="ARBA" id="ARBA00022917"/>
    </source>
</evidence>
<evidence type="ECO:0000256" key="4">
    <source>
        <dbReference type="ARBA" id="ARBA00023134"/>
    </source>
</evidence>
<protein>
    <recommendedName>
        <fullName evidence="5 6">Elongation factor Tu</fullName>
        <shortName evidence="6">EF-Tu</shortName>
        <ecNumber evidence="6">3.6.5.3</ecNumber>
    </recommendedName>
</protein>
<dbReference type="Pfam" id="PF03144">
    <property type="entry name" value="GTP_EFTU_D2"/>
    <property type="match status" value="1"/>
</dbReference>
<dbReference type="InterPro" id="IPR009000">
    <property type="entry name" value="Transl_B-barrel_sf"/>
</dbReference>
<dbReference type="NCBIfam" id="NF000766">
    <property type="entry name" value="PRK00049.1"/>
    <property type="match status" value="1"/>
</dbReference>
<gene>
    <name evidence="6 8" type="primary">tuf</name>
    <name evidence="8" type="ORF">AB6M95_13765</name>
</gene>
<dbReference type="NCBIfam" id="TIGR00485">
    <property type="entry name" value="EF-Tu"/>
    <property type="match status" value="1"/>
</dbReference>
<dbReference type="InterPro" id="IPR027417">
    <property type="entry name" value="P-loop_NTPase"/>
</dbReference>
<dbReference type="PANTHER" id="PTHR43721">
    <property type="entry name" value="ELONGATION FACTOR TU-RELATED"/>
    <property type="match status" value="1"/>
</dbReference>
<dbReference type="InterPro" id="IPR041709">
    <property type="entry name" value="EF-Tu_GTP-bd"/>
</dbReference>
<dbReference type="InterPro" id="IPR004160">
    <property type="entry name" value="Transl_elong_EFTu/EF1A_C"/>
</dbReference>
<keyword evidence="6" id="KW-0479">Metal-binding</keyword>
<dbReference type="HAMAP" id="MF_00118_B">
    <property type="entry name" value="EF_Tu_B"/>
    <property type="match status" value="1"/>
</dbReference>
<evidence type="ECO:0000256" key="1">
    <source>
        <dbReference type="ARBA" id="ARBA00022741"/>
    </source>
</evidence>
<keyword evidence="2 6" id="KW-0251">Elongation factor</keyword>
<dbReference type="CDD" id="cd03707">
    <property type="entry name" value="EFTU_III"/>
    <property type="match status" value="1"/>
</dbReference>
<keyword evidence="3 6" id="KW-0648">Protein biosynthesis</keyword>
<dbReference type="EC" id="3.6.5.3" evidence="6"/>
<dbReference type="RefSeq" id="WP_371387324.1">
    <property type="nucleotide sequence ID" value="NZ_JBGLYH010000042.1"/>
</dbReference>
<keyword evidence="4 6" id="KW-0342">GTP-binding</keyword>
<keyword evidence="6" id="KW-0963">Cytoplasm</keyword>
<organism evidence="8 9">
    <name type="scientific">Pseudodesulfovibrio karagichevae</name>
    <dbReference type="NCBI Taxonomy" id="3239305"/>
    <lineage>
        <taxon>Bacteria</taxon>
        <taxon>Pseudomonadati</taxon>
        <taxon>Thermodesulfobacteriota</taxon>
        <taxon>Desulfovibrionia</taxon>
        <taxon>Desulfovibrionales</taxon>
        <taxon>Desulfovibrionaceae</taxon>
    </lineage>
</organism>
<keyword evidence="1 6" id="KW-0547">Nucleotide-binding</keyword>
<evidence type="ECO:0000256" key="6">
    <source>
        <dbReference type="HAMAP-Rule" id="MF_00118"/>
    </source>
</evidence>
<dbReference type="Gene3D" id="2.40.30.10">
    <property type="entry name" value="Translation factors"/>
    <property type="match status" value="2"/>
</dbReference>
<dbReference type="NCBIfam" id="NF009373">
    <property type="entry name" value="PRK12736.1"/>
    <property type="match status" value="1"/>
</dbReference>
<dbReference type="InterPro" id="IPR009001">
    <property type="entry name" value="Transl_elong_EF1A/Init_IF2_C"/>
</dbReference>
<comment type="caution">
    <text evidence="8">The sequence shown here is derived from an EMBL/GenBank/DDBJ whole genome shotgun (WGS) entry which is preliminary data.</text>
</comment>
<dbReference type="InterPro" id="IPR005225">
    <property type="entry name" value="Small_GTP-bd"/>
</dbReference>
<dbReference type="InterPro" id="IPR004541">
    <property type="entry name" value="Transl_elong_EFTu/EF1A_bac/org"/>
</dbReference>
<feature type="binding site" evidence="6">
    <location>
        <position position="26"/>
    </location>
    <ligand>
        <name>Mg(2+)</name>
        <dbReference type="ChEBI" id="CHEBI:18420"/>
    </ligand>
</feature>
<dbReference type="InterPro" id="IPR031157">
    <property type="entry name" value="G_TR_CS"/>
</dbReference>
<dbReference type="PANTHER" id="PTHR43721:SF22">
    <property type="entry name" value="ELONGATION FACTOR TU, MITOCHONDRIAL"/>
    <property type="match status" value="1"/>
</dbReference>
<dbReference type="Proteomes" id="UP001568698">
    <property type="component" value="Unassembled WGS sequence"/>
</dbReference>
<comment type="subcellular location">
    <subcellularLocation>
        <location evidence="6">Cytoplasm</location>
    </subcellularLocation>
</comment>
<dbReference type="CDD" id="cd01884">
    <property type="entry name" value="EF_Tu"/>
    <property type="match status" value="1"/>
</dbReference>
<comment type="catalytic activity">
    <reaction evidence="6">
        <text>GTP + H2O = GDP + phosphate + H(+)</text>
        <dbReference type="Rhea" id="RHEA:19669"/>
        <dbReference type="ChEBI" id="CHEBI:15377"/>
        <dbReference type="ChEBI" id="CHEBI:15378"/>
        <dbReference type="ChEBI" id="CHEBI:37565"/>
        <dbReference type="ChEBI" id="CHEBI:43474"/>
        <dbReference type="ChEBI" id="CHEBI:58189"/>
        <dbReference type="EC" id="3.6.5.3"/>
    </reaction>
</comment>
<dbReference type="SUPFAM" id="SSF52540">
    <property type="entry name" value="P-loop containing nucleoside triphosphate hydrolases"/>
    <property type="match status" value="1"/>
</dbReference>
<dbReference type="Pfam" id="PF03143">
    <property type="entry name" value="GTP_EFTU_D3"/>
    <property type="match status" value="1"/>
</dbReference>
<reference evidence="8 9" key="1">
    <citation type="submission" date="2024-08" db="EMBL/GenBank/DDBJ databases">
        <title>Sulfate-reducing bacteria isolated from formation water of the oil field in Kazakhstan and description of Pseudodesulfovibrio sp.</title>
        <authorList>
            <person name="Bidzhieva S.K."/>
            <person name="Tourova T.P."/>
            <person name="Grouzdev D.S."/>
            <person name="Beletsky A.V."/>
            <person name="Sokolova D.S."/>
            <person name="Samigullina S.R."/>
            <person name="Poltaraus A.B."/>
            <person name="Avtukh A.N."/>
            <person name="Tereshina V.M."/>
            <person name="Zhaparov N.S."/>
            <person name="Mardanov A.V."/>
            <person name="Nazina T.N."/>
        </authorList>
    </citation>
    <scope>NUCLEOTIDE SEQUENCE [LARGE SCALE GENOMIC DNA]</scope>
    <source>
        <strain evidence="8 9">9FUS</strain>
    </source>
</reference>
<dbReference type="GO" id="GO:0003746">
    <property type="term" value="F:translation elongation factor activity"/>
    <property type="evidence" value="ECO:0007669"/>
    <property type="project" value="UniProtKB-KW"/>
</dbReference>
<evidence type="ECO:0000259" key="7">
    <source>
        <dbReference type="PROSITE" id="PS51722"/>
    </source>
</evidence>